<sequence>MERMSIFTFINESVDKPGPKPSKSEQQWVEIGVEFYTAKEKGMTSKKFAEEKGINYSTFTKSMSRYHSRIQTAYKVSKLKKKPAGKLTKAERQLIMVNSFRKSIRDKIANEGAASNTKSARWFAETIKKSVRGHVTAKPQPGKIYAYIYDAKHKDTLPYWDKYPLIIYLGLGKHNLMYGLNLHYIPPKARQEFLEELLKQYANTPTITNKTHLKIDWSKVKGFKGADQMIKAYIPGNIKGTITEIKPSDWANVVLLPLQQFFSKGKRFSSQKVWRNS</sequence>
<dbReference type="RefSeq" id="YP_010651020.1">
    <property type="nucleotide sequence ID" value="NC_070780.1"/>
</dbReference>
<dbReference type="EMBL" id="MW598459">
    <property type="protein sequence ID" value="UGL59999.1"/>
    <property type="molecule type" value="Genomic_DNA"/>
</dbReference>
<dbReference type="GeneID" id="77926611"/>
<name>A0AAE8YIS2_9CAUD</name>
<organism evidence="1 2">
    <name type="scientific">Escherichia phage vB_EcoM_RZ</name>
    <dbReference type="NCBI Taxonomy" id="2893954"/>
    <lineage>
        <taxon>Viruses</taxon>
        <taxon>Duplodnaviria</taxon>
        <taxon>Heunggongvirae</taxon>
        <taxon>Uroviricota</taxon>
        <taxon>Caudoviricetes</taxon>
        <taxon>Pantevenvirales</taxon>
        <taxon>Straboviridae</taxon>
        <taxon>Tevenvirinae</taxon>
        <taxon>Gaprivervirus</taxon>
        <taxon>Gaprivervirus arezed</taxon>
    </lineage>
</organism>
<accession>A0AAE8YIS2</accession>
<dbReference type="Proteomes" id="UP000828108">
    <property type="component" value="Segment"/>
</dbReference>
<keyword evidence="2" id="KW-1185">Reference proteome</keyword>
<evidence type="ECO:0000313" key="1">
    <source>
        <dbReference type="EMBL" id="UGL59999.1"/>
    </source>
</evidence>
<proteinExistence type="predicted"/>
<protein>
    <submittedName>
        <fullName evidence="1">DNA end protector protein</fullName>
    </submittedName>
</protein>
<dbReference type="KEGG" id="vg:77926611"/>
<evidence type="ECO:0000313" key="2">
    <source>
        <dbReference type="Proteomes" id="UP000828108"/>
    </source>
</evidence>
<reference evidence="1 2" key="1">
    <citation type="submission" date="2021-02" db="EMBL/GenBank/DDBJ databases">
        <authorList>
            <person name="Zhang R."/>
            <person name="Yu X."/>
            <person name="Xu J."/>
            <person name="Liu X."/>
        </authorList>
    </citation>
    <scope>NUCLEOTIDE SEQUENCE [LARGE SCALE GENOMIC DNA]</scope>
</reference>